<dbReference type="Proteomes" id="UP000602198">
    <property type="component" value="Unassembled WGS sequence"/>
</dbReference>
<protein>
    <submittedName>
        <fullName evidence="2">Uncharacterized protein</fullName>
    </submittedName>
</protein>
<evidence type="ECO:0000256" key="1">
    <source>
        <dbReference type="SAM" id="MobiDB-lite"/>
    </source>
</evidence>
<dbReference type="EMBL" id="JAERRJ010000013">
    <property type="protein sequence ID" value="MBL1078959.1"/>
    <property type="molecule type" value="Genomic_DNA"/>
</dbReference>
<accession>A0ABS1MEG6</accession>
<dbReference type="RefSeq" id="WP_201954820.1">
    <property type="nucleotide sequence ID" value="NZ_JAERRJ010000013.1"/>
</dbReference>
<comment type="caution">
    <text evidence="2">The sequence shown here is derived from an EMBL/GenBank/DDBJ whole genome shotgun (WGS) entry which is preliminary data.</text>
</comment>
<organism evidence="2 3">
    <name type="scientific">Nocardia acididurans</name>
    <dbReference type="NCBI Taxonomy" id="2802282"/>
    <lineage>
        <taxon>Bacteria</taxon>
        <taxon>Bacillati</taxon>
        <taxon>Actinomycetota</taxon>
        <taxon>Actinomycetes</taxon>
        <taxon>Mycobacteriales</taxon>
        <taxon>Nocardiaceae</taxon>
        <taxon>Nocardia</taxon>
    </lineage>
</organism>
<sequence>MRTEDIRRKFKLHDERRIAAQLPEQLQGLDVVGFVRIDEFSGELLNSFDAFANAAVAPHARIYRNAQPHRIDAWVLELLRQARVGDRFYLRTGLEYFPWADCRVLDHRWLESLRRVIGHNLGFIANDKDTAVMTVGAQYELLGFVHGVALPPAAAPEPAARPGLTGDDAPTQLIPAQRPE</sequence>
<feature type="region of interest" description="Disordered" evidence="1">
    <location>
        <begin position="156"/>
        <end position="180"/>
    </location>
</feature>
<evidence type="ECO:0000313" key="2">
    <source>
        <dbReference type="EMBL" id="MBL1078959.1"/>
    </source>
</evidence>
<proteinExistence type="predicted"/>
<evidence type="ECO:0000313" key="3">
    <source>
        <dbReference type="Proteomes" id="UP000602198"/>
    </source>
</evidence>
<gene>
    <name evidence="2" type="ORF">JK358_31600</name>
</gene>
<reference evidence="2 3" key="1">
    <citation type="submission" date="2021-01" db="EMBL/GenBank/DDBJ databases">
        <title>WGS of actinomycetes isolated from Thailand.</title>
        <authorList>
            <person name="Thawai C."/>
        </authorList>
    </citation>
    <scope>NUCLEOTIDE SEQUENCE [LARGE SCALE GENOMIC DNA]</scope>
    <source>
        <strain evidence="2 3">LPG 2</strain>
    </source>
</reference>
<name>A0ABS1MEG6_9NOCA</name>
<keyword evidence="3" id="KW-1185">Reference proteome</keyword>